<evidence type="ECO:0000313" key="2">
    <source>
        <dbReference type="EMBL" id="CAK9098047.1"/>
    </source>
</evidence>
<evidence type="ECO:0000313" key="1">
    <source>
        <dbReference type="EMBL" id="CAK9098036.1"/>
    </source>
</evidence>
<evidence type="ECO:0000313" key="3">
    <source>
        <dbReference type="Proteomes" id="UP001642484"/>
    </source>
</evidence>
<dbReference type="EMBL" id="CAXAMN010025797">
    <property type="protein sequence ID" value="CAK9098036.1"/>
    <property type="molecule type" value="Genomic_DNA"/>
</dbReference>
<sequence>MTSTGGKELGNPFSIGCTFWSGDATNSSIWKRQKLQGLLASSHVMTDWNALQKEDYTAAISSYKAMKGELPQPYIHIFMNTSDNGPDQQAVRNGIHTMFSTRNDLSFALFFAPLCLKHQFHLISQGQLKLIDDIVGGKLDFPARCQWKYYTSVATLSHTWRGHLSKLRDKWIQQHAKDPEFAGMRASFKLPPLAISGRWASIDSAEQFYLETGAQNVRKLFKAVFDKDRQKLETPNAAEAVEDQKDALDELALDEARIYKQKISKYIRRSLISVEDQRFWFCMHMANKTRGPLMHFYRILCTKRGKTVAKPRMLVVELVGHRIQSIEREFGSLVVSFHTWVRASLDFAATINREVDDHDSNHEPLDLVSQDSNRVGSLLLDLASASLLHNAAAFNRRVVR</sequence>
<keyword evidence="3" id="KW-1185">Reference proteome</keyword>
<dbReference type="EMBL" id="CAXAMN010025803">
    <property type="protein sequence ID" value="CAK9098047.1"/>
    <property type="molecule type" value="Genomic_DNA"/>
</dbReference>
<reference evidence="1 3" key="1">
    <citation type="submission" date="2024-02" db="EMBL/GenBank/DDBJ databases">
        <authorList>
            <person name="Chen Y."/>
            <person name="Shah S."/>
            <person name="Dougan E. K."/>
            <person name="Thang M."/>
            <person name="Chan C."/>
        </authorList>
    </citation>
    <scope>NUCLEOTIDE SEQUENCE [LARGE SCALE GENOMIC DNA]</scope>
</reference>
<accession>A0ABP0RFR9</accession>
<name>A0ABP0RFR9_9DINO</name>
<gene>
    <name evidence="1" type="ORF">CCMP2556_LOCUS46469</name>
    <name evidence="2" type="ORF">CCMP2556_LOCUS46472</name>
</gene>
<dbReference type="Proteomes" id="UP001642484">
    <property type="component" value="Unassembled WGS sequence"/>
</dbReference>
<protein>
    <submittedName>
        <fullName evidence="1">Uncharacterized protein</fullName>
    </submittedName>
</protein>
<proteinExistence type="predicted"/>
<organism evidence="1 3">
    <name type="scientific">Durusdinium trenchii</name>
    <dbReference type="NCBI Taxonomy" id="1381693"/>
    <lineage>
        <taxon>Eukaryota</taxon>
        <taxon>Sar</taxon>
        <taxon>Alveolata</taxon>
        <taxon>Dinophyceae</taxon>
        <taxon>Suessiales</taxon>
        <taxon>Symbiodiniaceae</taxon>
        <taxon>Durusdinium</taxon>
    </lineage>
</organism>
<feature type="non-terminal residue" evidence="1">
    <location>
        <position position="400"/>
    </location>
</feature>
<comment type="caution">
    <text evidence="1">The sequence shown here is derived from an EMBL/GenBank/DDBJ whole genome shotgun (WGS) entry which is preliminary data.</text>
</comment>